<dbReference type="PANTHER" id="PTHR43877">
    <property type="entry name" value="AMINOALKYLPHOSPHONATE N-ACETYLTRANSFERASE-RELATED-RELATED"/>
    <property type="match status" value="1"/>
</dbReference>
<dbReference type="InterPro" id="IPR050832">
    <property type="entry name" value="Bact_Acetyltransf"/>
</dbReference>
<dbReference type="PANTHER" id="PTHR43877:SF2">
    <property type="entry name" value="AMINOALKYLPHOSPHONATE N-ACETYLTRANSFERASE-RELATED"/>
    <property type="match status" value="1"/>
</dbReference>
<feature type="domain" description="N-acetyltransferase" evidence="3">
    <location>
        <begin position="8"/>
        <end position="164"/>
    </location>
</feature>
<comment type="caution">
    <text evidence="4">The sequence shown here is derived from an EMBL/GenBank/DDBJ whole genome shotgun (WGS) entry which is preliminary data.</text>
</comment>
<name>A0A4V2ZV28_9BURK</name>
<sequence length="168" mass="18712">MATVSSPVLIRPTAEEDWQILKTVLLSALLDSPTAFGLRYATAAAYSEQQWRECASGQTQPQYLVAMVQGQAVGLIGDAISRSHEYNLIAMWVHSKCRGLGIASRLVNAIQTRAIERGQRKVVLKVSPDNTRAVGLYRRHGFQFLPEREALANQPDISVQKMEWKCVD</sequence>
<keyword evidence="2" id="KW-0012">Acyltransferase</keyword>
<dbReference type="InterPro" id="IPR016181">
    <property type="entry name" value="Acyl_CoA_acyltransferase"/>
</dbReference>
<dbReference type="PROSITE" id="PS51186">
    <property type="entry name" value="GNAT"/>
    <property type="match status" value="1"/>
</dbReference>
<evidence type="ECO:0000313" key="5">
    <source>
        <dbReference type="Proteomes" id="UP000295606"/>
    </source>
</evidence>
<accession>A0A4V2ZV28</accession>
<dbReference type="Pfam" id="PF00583">
    <property type="entry name" value="Acetyltransf_1"/>
    <property type="match status" value="1"/>
</dbReference>
<dbReference type="CDD" id="cd04301">
    <property type="entry name" value="NAT_SF"/>
    <property type="match status" value="1"/>
</dbReference>
<dbReference type="AlphaFoldDB" id="A0A4V2ZV28"/>
<dbReference type="OrthoDB" id="336415at2"/>
<proteinExistence type="predicted"/>
<gene>
    <name evidence="4" type="ORF">E1N52_36550</name>
</gene>
<dbReference type="EMBL" id="SMOD01000047">
    <property type="protein sequence ID" value="TDG03053.1"/>
    <property type="molecule type" value="Genomic_DNA"/>
</dbReference>
<dbReference type="Proteomes" id="UP000295606">
    <property type="component" value="Unassembled WGS sequence"/>
</dbReference>
<dbReference type="Gene3D" id="3.40.630.30">
    <property type="match status" value="1"/>
</dbReference>
<evidence type="ECO:0000256" key="2">
    <source>
        <dbReference type="ARBA" id="ARBA00023315"/>
    </source>
</evidence>
<reference evidence="4 5" key="1">
    <citation type="submission" date="2019-03" db="EMBL/GenBank/DDBJ databases">
        <title>Paraburkholderia sp. isolated from native Mimosa gymnas in Guartela State Park, Brazil.</title>
        <authorList>
            <person name="Paulitsch F."/>
            <person name="Hungria M."/>
            <person name="Delamuta J.R.M."/>
            <person name="Ribeiro R.A."/>
            <person name="Dall'Agnol R."/>
            <person name="Silva J.S.B."/>
        </authorList>
    </citation>
    <scope>NUCLEOTIDE SEQUENCE [LARGE SCALE GENOMIC DNA]</scope>
    <source>
        <strain evidence="4 5">CNPSo 3008</strain>
    </source>
</reference>
<evidence type="ECO:0000313" key="4">
    <source>
        <dbReference type="EMBL" id="TDG03053.1"/>
    </source>
</evidence>
<evidence type="ECO:0000256" key="1">
    <source>
        <dbReference type="ARBA" id="ARBA00022679"/>
    </source>
</evidence>
<protein>
    <submittedName>
        <fullName evidence="4">GNAT family N-acetyltransferase</fullName>
    </submittedName>
</protein>
<evidence type="ECO:0000259" key="3">
    <source>
        <dbReference type="PROSITE" id="PS51186"/>
    </source>
</evidence>
<organism evidence="4 5">
    <name type="scientific">Paraburkholderia guartelaensis</name>
    <dbReference type="NCBI Taxonomy" id="2546446"/>
    <lineage>
        <taxon>Bacteria</taxon>
        <taxon>Pseudomonadati</taxon>
        <taxon>Pseudomonadota</taxon>
        <taxon>Betaproteobacteria</taxon>
        <taxon>Burkholderiales</taxon>
        <taxon>Burkholderiaceae</taxon>
        <taxon>Paraburkholderia</taxon>
    </lineage>
</organism>
<dbReference type="SUPFAM" id="SSF55729">
    <property type="entry name" value="Acyl-CoA N-acyltransferases (Nat)"/>
    <property type="match status" value="1"/>
</dbReference>
<dbReference type="GO" id="GO:0016747">
    <property type="term" value="F:acyltransferase activity, transferring groups other than amino-acyl groups"/>
    <property type="evidence" value="ECO:0007669"/>
    <property type="project" value="InterPro"/>
</dbReference>
<dbReference type="RefSeq" id="WP_133189003.1">
    <property type="nucleotide sequence ID" value="NZ_SMOD01000047.1"/>
</dbReference>
<keyword evidence="1 4" id="KW-0808">Transferase</keyword>
<dbReference type="InterPro" id="IPR000182">
    <property type="entry name" value="GNAT_dom"/>
</dbReference>